<dbReference type="RefSeq" id="WP_119051411.1">
    <property type="nucleotide sequence ID" value="NZ_CP032157.1"/>
</dbReference>
<accession>A0A3B7MR58</accession>
<proteinExistence type="predicted"/>
<dbReference type="AlphaFoldDB" id="A0A3B7MR58"/>
<dbReference type="KEGG" id="pseg:D3H65_16770"/>
<organism evidence="1 2">
    <name type="scientific">Paraflavitalea soli</name>
    <dbReference type="NCBI Taxonomy" id="2315862"/>
    <lineage>
        <taxon>Bacteria</taxon>
        <taxon>Pseudomonadati</taxon>
        <taxon>Bacteroidota</taxon>
        <taxon>Chitinophagia</taxon>
        <taxon>Chitinophagales</taxon>
        <taxon>Chitinophagaceae</taxon>
        <taxon>Paraflavitalea</taxon>
    </lineage>
</organism>
<evidence type="ECO:0000313" key="1">
    <source>
        <dbReference type="EMBL" id="AXY75530.1"/>
    </source>
</evidence>
<keyword evidence="2" id="KW-1185">Reference proteome</keyword>
<name>A0A3B7MR58_9BACT</name>
<sequence length="177" mass="20489">MNKLKPIRLRTLKIRASFLLKDIHTPSPASLVAATTLCNIPVFAGKTAQWLLEHPEAVKLKHAYQAIAWEMGFNSWDRLKHTIVLNDCLYKPGGVAYIHAWFRDYGTAEAYFKQHGGFLLAFWKDIVVCGKEYIECLELDQYGVHWQQIGYNWIKPEAQASFEFLQQQAIRNYLSQQ</sequence>
<dbReference type="EMBL" id="CP032157">
    <property type="protein sequence ID" value="AXY75530.1"/>
    <property type="molecule type" value="Genomic_DNA"/>
</dbReference>
<reference evidence="1 2" key="1">
    <citation type="submission" date="2018-09" db="EMBL/GenBank/DDBJ databases">
        <title>Genome sequencing of strain 6GH32-13.</title>
        <authorList>
            <person name="Weon H.-Y."/>
            <person name="Heo J."/>
            <person name="Kwon S.-W."/>
        </authorList>
    </citation>
    <scope>NUCLEOTIDE SEQUENCE [LARGE SCALE GENOMIC DNA]</scope>
    <source>
        <strain evidence="1 2">5GH32-13</strain>
    </source>
</reference>
<dbReference type="OrthoDB" id="980772at2"/>
<dbReference type="Proteomes" id="UP000263900">
    <property type="component" value="Chromosome"/>
</dbReference>
<gene>
    <name evidence="1" type="ORF">D3H65_16770</name>
</gene>
<protein>
    <submittedName>
        <fullName evidence="1">Uncharacterized protein</fullName>
    </submittedName>
</protein>
<evidence type="ECO:0000313" key="2">
    <source>
        <dbReference type="Proteomes" id="UP000263900"/>
    </source>
</evidence>